<dbReference type="GO" id="GO:0042956">
    <property type="term" value="P:maltodextrin transmembrane transport"/>
    <property type="evidence" value="ECO:0007669"/>
    <property type="project" value="TreeGrafter"/>
</dbReference>
<comment type="caution">
    <text evidence="5">The sequence shown here is derived from an EMBL/GenBank/DDBJ whole genome shotgun (WGS) entry which is preliminary data.</text>
</comment>
<organism evidence="5 6">
    <name type="scientific">Vibrio jasicida</name>
    <dbReference type="NCBI Taxonomy" id="766224"/>
    <lineage>
        <taxon>Bacteria</taxon>
        <taxon>Pseudomonadati</taxon>
        <taxon>Pseudomonadota</taxon>
        <taxon>Gammaproteobacteria</taxon>
        <taxon>Vibrionales</taxon>
        <taxon>Vibrionaceae</taxon>
        <taxon>Vibrio</taxon>
    </lineage>
</organism>
<dbReference type="Pfam" id="PF13416">
    <property type="entry name" value="SBP_bac_8"/>
    <property type="match status" value="1"/>
</dbReference>
<proteinExistence type="inferred from homology"/>
<name>A0AAU9QFU4_9VIBR</name>
<gene>
    <name evidence="5" type="ORF">THF1A12_10417</name>
</gene>
<dbReference type="PANTHER" id="PTHR30061:SF50">
    <property type="entry name" value="MALTOSE_MALTODEXTRIN-BINDING PERIPLASMIC PROTEIN"/>
    <property type="match status" value="1"/>
</dbReference>
<feature type="signal peptide" evidence="4">
    <location>
        <begin position="1"/>
        <end position="18"/>
    </location>
</feature>
<evidence type="ECO:0000256" key="4">
    <source>
        <dbReference type="SAM" id="SignalP"/>
    </source>
</evidence>
<keyword evidence="2" id="KW-0813">Transport</keyword>
<sequence length="390" mass="44335">MRNLCLTLLLCFSNLTVAQEIQVWSGIEYSTVAEINERFEEQTGNTLAIREFDVNNIRSELLLAKQTGITVPDVIWVPSDFLGLHDYFDLAKIPSSWIEEKSIEPKALELVTVDNAIYGVPLGLGNHLVLYVNTKLTQELQPTWEKLLEEAKKGQSSLAMQYPNMYFLMSFVPMFSEHRSKPVTDIDVGALAAALRFYGELPQEGVVKDNYSQEQARQQFIEGEVAYLIDGDWALGELKQHFSKELKISSLPTYNNHHMHSLSGGKVLAFNEEAMANPAKQKAMRTLAMIVQKPEFIEDVIINQNLISTNRSINRKWYDSDTTYYSDLYEELTPAYAMPSTVEMAVTWEALIRGYKRFKAGMPAESAAEFVVEFIQKHSEHIHKSRKSSS</sequence>
<dbReference type="Gene3D" id="3.40.190.10">
    <property type="entry name" value="Periplasmic binding protein-like II"/>
    <property type="match status" value="2"/>
</dbReference>
<evidence type="ECO:0000313" key="5">
    <source>
        <dbReference type="EMBL" id="CAH1565831.1"/>
    </source>
</evidence>
<dbReference type="GO" id="GO:1901982">
    <property type="term" value="F:maltose binding"/>
    <property type="evidence" value="ECO:0007669"/>
    <property type="project" value="TreeGrafter"/>
</dbReference>
<keyword evidence="3 4" id="KW-0732">Signal</keyword>
<dbReference type="RefSeq" id="WP_038868698.1">
    <property type="nucleotide sequence ID" value="NZ_CAKMTZ010000001.1"/>
</dbReference>
<reference evidence="5" key="1">
    <citation type="submission" date="2022-01" db="EMBL/GenBank/DDBJ databases">
        <authorList>
            <person name="Lagorce A."/>
        </authorList>
    </citation>
    <scope>NUCLEOTIDE SEQUENCE</scope>
    <source>
        <strain evidence="5">Th15_F1_A12</strain>
    </source>
</reference>
<dbReference type="SUPFAM" id="SSF53850">
    <property type="entry name" value="Periplasmic binding protein-like II"/>
    <property type="match status" value="1"/>
</dbReference>
<feature type="chain" id="PRO_5043471200" evidence="4">
    <location>
        <begin position="19"/>
        <end position="390"/>
    </location>
</feature>
<evidence type="ECO:0000256" key="2">
    <source>
        <dbReference type="ARBA" id="ARBA00022448"/>
    </source>
</evidence>
<dbReference type="GeneID" id="48228106"/>
<evidence type="ECO:0000313" key="6">
    <source>
        <dbReference type="Proteomes" id="UP001295462"/>
    </source>
</evidence>
<dbReference type="EMBL" id="CAKMUD010000001">
    <property type="protein sequence ID" value="CAH1565831.1"/>
    <property type="molecule type" value="Genomic_DNA"/>
</dbReference>
<dbReference type="Proteomes" id="UP001295462">
    <property type="component" value="Unassembled WGS sequence"/>
</dbReference>
<comment type="similarity">
    <text evidence="1">Belongs to the bacterial solute-binding protein 1 family.</text>
</comment>
<evidence type="ECO:0000256" key="3">
    <source>
        <dbReference type="ARBA" id="ARBA00022729"/>
    </source>
</evidence>
<dbReference type="GO" id="GO:0015768">
    <property type="term" value="P:maltose transport"/>
    <property type="evidence" value="ECO:0007669"/>
    <property type="project" value="TreeGrafter"/>
</dbReference>
<dbReference type="InterPro" id="IPR006059">
    <property type="entry name" value="SBP"/>
</dbReference>
<protein>
    <submittedName>
        <fullName evidence="5">Maltose/maltodextrin ABC transporter, substrate binding periplasmic protein MalE</fullName>
    </submittedName>
</protein>
<accession>A0AAU9QFU4</accession>
<dbReference type="GO" id="GO:0055052">
    <property type="term" value="C:ATP-binding cassette (ABC) transporter complex, substrate-binding subunit-containing"/>
    <property type="evidence" value="ECO:0007669"/>
    <property type="project" value="TreeGrafter"/>
</dbReference>
<dbReference type="AlphaFoldDB" id="A0AAU9QFU4"/>
<dbReference type="PANTHER" id="PTHR30061">
    <property type="entry name" value="MALTOSE-BINDING PERIPLASMIC PROTEIN"/>
    <property type="match status" value="1"/>
</dbReference>
<evidence type="ECO:0000256" key="1">
    <source>
        <dbReference type="ARBA" id="ARBA00008520"/>
    </source>
</evidence>